<dbReference type="OrthoDB" id="5304511at2759"/>
<gene>
    <name evidence="2" type="ORF">CSIM01_11826</name>
</gene>
<reference evidence="2 3" key="1">
    <citation type="submission" date="2014-02" db="EMBL/GenBank/DDBJ databases">
        <title>The genome sequence of Colletotrichum simmondsii CBS122122.</title>
        <authorList>
            <person name="Baroncelli R."/>
            <person name="Thon M.R."/>
        </authorList>
    </citation>
    <scope>NUCLEOTIDE SEQUENCE [LARGE SCALE GENOMIC DNA]</scope>
    <source>
        <strain evidence="2 3">CBS122122</strain>
    </source>
</reference>
<protein>
    <recommendedName>
        <fullName evidence="4">F-box domain-containing protein</fullName>
    </recommendedName>
</protein>
<comment type="caution">
    <text evidence="2">The sequence shown here is derived from an EMBL/GenBank/DDBJ whole genome shotgun (WGS) entry which is preliminary data.</text>
</comment>
<dbReference type="EMBL" id="JFBX01000020">
    <property type="protein sequence ID" value="KXH53306.1"/>
    <property type="molecule type" value="Genomic_DNA"/>
</dbReference>
<proteinExistence type="predicted"/>
<evidence type="ECO:0000313" key="2">
    <source>
        <dbReference type="EMBL" id="KXH53306.1"/>
    </source>
</evidence>
<keyword evidence="3" id="KW-1185">Reference proteome</keyword>
<feature type="region of interest" description="Disordered" evidence="1">
    <location>
        <begin position="669"/>
        <end position="735"/>
    </location>
</feature>
<feature type="region of interest" description="Disordered" evidence="1">
    <location>
        <begin position="592"/>
        <end position="649"/>
    </location>
</feature>
<feature type="compositionally biased region" description="Basic and acidic residues" evidence="1">
    <location>
        <begin position="432"/>
        <end position="448"/>
    </location>
</feature>
<dbReference type="Proteomes" id="UP000070328">
    <property type="component" value="Unassembled WGS sequence"/>
</dbReference>
<feature type="region of interest" description="Disordered" evidence="1">
    <location>
        <begin position="426"/>
        <end position="448"/>
    </location>
</feature>
<evidence type="ECO:0000256" key="1">
    <source>
        <dbReference type="SAM" id="MobiDB-lite"/>
    </source>
</evidence>
<sequence>MSRRMPDELWVYILSHLPTFKCLRDAALTSPTWLRCASSACRQVLLNEIGHLSLPYAVMALESSKFDPKDLNLVAAFSDEYLKKRPRIPPTISLSDSFQLAELHQCVSHLGSKFRDMALHRLMKEQCSLANDRPDWPDAPASAEKPTDAEAARFHRALYRFEVYCKLFKDPEVVRFNLDIVNFQRAHFFDYLSLWEIEQLVATRDFLAAVVIGPPLRALVELRKIEALQTHHCGPRNGAQVVYWTAPILPPNLERGDCHINQNQARLVCFGIKFLYRVSTSPPTQFYQLLVDLPQQPRYASYNRVGEIYSWFTDAVDRCVEMSNLELPIRKALSSYTPDEYKEHVRQSLTSEDTDKGPEEAWYWAYQSFPGSTCNDPRMTNCRLFGLFFWDSARLNTINFFTRVDVWWWRWEGARQPDFDWEIEATGGVKQPTRDSGKAKKEEGNRDMRPASPIIVQKAQRHPATSRRLHETLRAIAQLNEINDEEYGRRHPTWMPKFPFDFRFPSWIGPYISAEPISDLSYFPWHTLPLHRPGGDIAGHHPPSHPPSHLIHYIIPEVPQSSPTPSTASPVVLTRPHQDSTMAFLPFNFDTHPDFTTEPRSGSPMRPGRQTYSAMVPSHESTSPRSHRHRQAHAGPCDRRSPVSPTQTSMRAYYPADYRESAVSNSMNDEQLYSMPPSPRPRHQPPSYRRSPGPVSQRQRRSPDHDSLVAMGSWTSQSTHNEEPCTRSGHEKGSSTFHNVSFSVRDAQYDDFILFPDDAEGCIDEDFTVPAQSSSASRAPRITRLRTPDLAPLSTDVQFFPCLGDESERDRINEAWYIAGRERVECQLDDALAYMAAVEGRSRTRRV</sequence>
<name>A0A135TYU2_9PEZI</name>
<accession>A0A135TYU2</accession>
<organism evidence="2 3">
    <name type="scientific">Colletotrichum simmondsii</name>
    <dbReference type="NCBI Taxonomy" id="703756"/>
    <lineage>
        <taxon>Eukaryota</taxon>
        <taxon>Fungi</taxon>
        <taxon>Dikarya</taxon>
        <taxon>Ascomycota</taxon>
        <taxon>Pezizomycotina</taxon>
        <taxon>Sordariomycetes</taxon>
        <taxon>Hypocreomycetidae</taxon>
        <taxon>Glomerellales</taxon>
        <taxon>Glomerellaceae</taxon>
        <taxon>Colletotrichum</taxon>
        <taxon>Colletotrichum acutatum species complex</taxon>
    </lineage>
</organism>
<evidence type="ECO:0008006" key="4">
    <source>
        <dbReference type="Google" id="ProtNLM"/>
    </source>
</evidence>
<feature type="compositionally biased region" description="Basic and acidic residues" evidence="1">
    <location>
        <begin position="720"/>
        <end position="733"/>
    </location>
</feature>
<evidence type="ECO:0000313" key="3">
    <source>
        <dbReference type="Proteomes" id="UP000070328"/>
    </source>
</evidence>
<dbReference type="AlphaFoldDB" id="A0A135TYU2"/>